<protein>
    <submittedName>
        <fullName evidence="8">Transglycosylase</fullName>
    </submittedName>
</protein>
<name>A0A1E8Q312_9MYCO</name>
<evidence type="ECO:0000256" key="3">
    <source>
        <dbReference type="ARBA" id="ARBA00022475"/>
    </source>
</evidence>
<dbReference type="PANTHER" id="PTHR33884:SF3">
    <property type="entry name" value="UPF0410 PROTEIN YMGE"/>
    <property type="match status" value="1"/>
</dbReference>
<dbReference type="OrthoDB" id="3483802at2"/>
<comment type="similarity">
    <text evidence="2">Belongs to the UPF0410 family.</text>
</comment>
<evidence type="ECO:0000256" key="6">
    <source>
        <dbReference type="ARBA" id="ARBA00023136"/>
    </source>
</evidence>
<feature type="transmembrane region" description="Helical" evidence="7">
    <location>
        <begin position="31"/>
        <end position="55"/>
    </location>
</feature>
<dbReference type="PANTHER" id="PTHR33884">
    <property type="entry name" value="UPF0410 PROTEIN YMGE"/>
    <property type="match status" value="1"/>
</dbReference>
<feature type="transmembrane region" description="Helical" evidence="7">
    <location>
        <begin position="67"/>
        <end position="87"/>
    </location>
</feature>
<proteinExistence type="inferred from homology"/>
<keyword evidence="3" id="KW-1003">Cell membrane</keyword>
<evidence type="ECO:0000256" key="5">
    <source>
        <dbReference type="ARBA" id="ARBA00022989"/>
    </source>
</evidence>
<comment type="caution">
    <text evidence="8">The sequence shown here is derived from an EMBL/GenBank/DDBJ whole genome shotgun (WGS) entry which is preliminary data.</text>
</comment>
<evidence type="ECO:0000256" key="4">
    <source>
        <dbReference type="ARBA" id="ARBA00022692"/>
    </source>
</evidence>
<dbReference type="GO" id="GO:0005886">
    <property type="term" value="C:plasma membrane"/>
    <property type="evidence" value="ECO:0007669"/>
    <property type="project" value="UniProtKB-SubCell"/>
</dbReference>
<evidence type="ECO:0000256" key="2">
    <source>
        <dbReference type="ARBA" id="ARBA00011006"/>
    </source>
</evidence>
<dbReference type="RefSeq" id="WP_070354014.1">
    <property type="nucleotide sequence ID" value="NZ_CP043474.1"/>
</dbReference>
<keyword evidence="5 7" id="KW-1133">Transmembrane helix</keyword>
<dbReference type="AlphaFoldDB" id="A0A1E8Q312"/>
<keyword evidence="9" id="KW-1185">Reference proteome</keyword>
<sequence length="103" mass="10511">MTITGIITAILIGIVVGVLGRLVVPGRQNIGALVTILVGIVSALVGTALARALGIPTATNGIDWMELLVQVVVAALGVALVASIMGGRRSTGFGRRRSGLLRR</sequence>
<evidence type="ECO:0000313" key="9">
    <source>
        <dbReference type="Proteomes" id="UP000178953"/>
    </source>
</evidence>
<dbReference type="InterPro" id="IPR007341">
    <property type="entry name" value="Transgly_assoc"/>
</dbReference>
<feature type="transmembrane region" description="Helical" evidence="7">
    <location>
        <begin position="6"/>
        <end position="24"/>
    </location>
</feature>
<organism evidence="8 9">
    <name type="scientific">Mycolicibacterium grossiae</name>
    <dbReference type="NCBI Taxonomy" id="1552759"/>
    <lineage>
        <taxon>Bacteria</taxon>
        <taxon>Bacillati</taxon>
        <taxon>Actinomycetota</taxon>
        <taxon>Actinomycetes</taxon>
        <taxon>Mycobacteriales</taxon>
        <taxon>Mycobacteriaceae</taxon>
        <taxon>Mycolicibacterium</taxon>
    </lineage>
</organism>
<reference evidence="8 9" key="1">
    <citation type="submission" date="2016-09" db="EMBL/GenBank/DDBJ databases">
        <title>genome sequence of Mycobacterium sp. 739 SCH.</title>
        <authorList>
            <person name="Greninger A.L."/>
            <person name="Qin X."/>
            <person name="Jerome K."/>
            <person name="Vora S."/>
            <person name="Quinn K."/>
        </authorList>
    </citation>
    <scope>NUCLEOTIDE SEQUENCE [LARGE SCALE GENOMIC DNA]</scope>
    <source>
        <strain evidence="8 9">SCH</strain>
    </source>
</reference>
<dbReference type="EMBL" id="MCHX01000033">
    <property type="protein sequence ID" value="OFJ52885.1"/>
    <property type="molecule type" value="Genomic_DNA"/>
</dbReference>
<evidence type="ECO:0000313" key="8">
    <source>
        <dbReference type="EMBL" id="OFJ52885.1"/>
    </source>
</evidence>
<accession>A0A1E8Q312</accession>
<comment type="subcellular location">
    <subcellularLocation>
        <location evidence="1">Cell membrane</location>
        <topology evidence="1">Multi-pass membrane protein</topology>
    </subcellularLocation>
</comment>
<evidence type="ECO:0000256" key="7">
    <source>
        <dbReference type="SAM" id="Phobius"/>
    </source>
</evidence>
<dbReference type="Proteomes" id="UP000178953">
    <property type="component" value="Unassembled WGS sequence"/>
</dbReference>
<gene>
    <name evidence="8" type="ORF">BEL07_15335</name>
</gene>
<keyword evidence="6 7" id="KW-0472">Membrane</keyword>
<evidence type="ECO:0000256" key="1">
    <source>
        <dbReference type="ARBA" id="ARBA00004651"/>
    </source>
</evidence>
<keyword evidence="4 7" id="KW-0812">Transmembrane</keyword>